<evidence type="ECO:0008006" key="4">
    <source>
        <dbReference type="Google" id="ProtNLM"/>
    </source>
</evidence>
<evidence type="ECO:0000313" key="3">
    <source>
        <dbReference type="Proteomes" id="UP001301769"/>
    </source>
</evidence>
<gene>
    <name evidence="2" type="ORF">QBC37DRAFT_141170</name>
</gene>
<feature type="region of interest" description="Disordered" evidence="1">
    <location>
        <begin position="80"/>
        <end position="124"/>
    </location>
</feature>
<feature type="region of interest" description="Disordered" evidence="1">
    <location>
        <begin position="460"/>
        <end position="487"/>
    </location>
</feature>
<dbReference type="AlphaFoldDB" id="A0AAN6Y9U2"/>
<dbReference type="PANTHER" id="PTHR33604:SF3">
    <property type="entry name" value="OSJNBA0004B13.7 PROTEIN"/>
    <property type="match status" value="1"/>
</dbReference>
<name>A0AAN6Y9U2_9PEZI</name>
<comment type="caution">
    <text evidence="2">The sequence shown here is derived from an EMBL/GenBank/DDBJ whole genome shotgun (WGS) entry which is preliminary data.</text>
</comment>
<protein>
    <recommendedName>
        <fullName evidence="4">Glycosyltransferase 2</fullName>
    </recommendedName>
</protein>
<feature type="compositionally biased region" description="Basic and acidic residues" evidence="1">
    <location>
        <begin position="13"/>
        <end position="23"/>
    </location>
</feature>
<keyword evidence="3" id="KW-1185">Reference proteome</keyword>
<proteinExistence type="predicted"/>
<sequence length="678" mass="75236">MGAGSSLFLSNEELGKKDDDHKPTTLPPIRSSHWNAARAPPRKSVKRLLVAFAVGAAIYLFIKNIPTDVGIHDRRRPVYTPHNLDDDLRKPQPMPKLKPIEPVQPPKKPAKTKSPADDTAADSPYNGPVVFPNLAVSLQAIYSTRGGYVDNKNVLFAASSLKSAAALLPLACEMGAELTSYVHFALMSKSEIIVDELLNVNGIDDSCKIIFHDARPNLSASSTATRLKTGVVRAIFHINSYMHPQVVLIDGSETEESYFLDAMRAQSSEIPFNLIELPNNGLKRLNWISKLDSSALSAWNKVSIDILIHAPPDGAGNLIRLLKSLSAADYTACAIPHLTIELPNKVDPHTENFLENFQWPPAGIRNPTAARQLTLRHRITRSSMTEEESSVRLLESFWPVDPRYSHVLVLSPQAQLSPRFFHYLKYSVLQYSLSGTAAYQEWDSRLLGISLDLPPTYLNGSTTFSPPAPVKKDTVEPSSPRSESSTPFLWQAPNSNAVLYMGQKWIELHDFVSRLLYMQHNPATAPPPTFFSDKSVSKRYPSWLEHVLKLSRARGYWTVYPSKFMAKSLAVVHNELSSSPEEYKSEELPRRPADVTENSLASGPLLDSLPDTDFIPAFNDMPLLLWDGTDTTLDILDDEAAKYTARFRDAVGGCDVLDPDELLPIPKSTRDLFCSKGG</sequence>
<evidence type="ECO:0000256" key="1">
    <source>
        <dbReference type="SAM" id="MobiDB-lite"/>
    </source>
</evidence>
<dbReference type="PANTHER" id="PTHR33604">
    <property type="entry name" value="OSJNBA0004B13.7 PROTEIN"/>
    <property type="match status" value="1"/>
</dbReference>
<feature type="compositionally biased region" description="Low complexity" evidence="1">
    <location>
        <begin position="476"/>
        <end position="485"/>
    </location>
</feature>
<accession>A0AAN6Y9U2</accession>
<feature type="region of interest" description="Disordered" evidence="1">
    <location>
        <begin position="1"/>
        <end position="38"/>
    </location>
</feature>
<organism evidence="2 3">
    <name type="scientific">Rhypophila decipiens</name>
    <dbReference type="NCBI Taxonomy" id="261697"/>
    <lineage>
        <taxon>Eukaryota</taxon>
        <taxon>Fungi</taxon>
        <taxon>Dikarya</taxon>
        <taxon>Ascomycota</taxon>
        <taxon>Pezizomycotina</taxon>
        <taxon>Sordariomycetes</taxon>
        <taxon>Sordariomycetidae</taxon>
        <taxon>Sordariales</taxon>
        <taxon>Naviculisporaceae</taxon>
        <taxon>Rhypophila</taxon>
    </lineage>
</organism>
<dbReference type="Proteomes" id="UP001301769">
    <property type="component" value="Unassembled WGS sequence"/>
</dbReference>
<reference evidence="2" key="1">
    <citation type="journal article" date="2023" name="Mol. Phylogenet. Evol.">
        <title>Genome-scale phylogeny and comparative genomics of the fungal order Sordariales.</title>
        <authorList>
            <person name="Hensen N."/>
            <person name="Bonometti L."/>
            <person name="Westerberg I."/>
            <person name="Brannstrom I.O."/>
            <person name="Guillou S."/>
            <person name="Cros-Aarteil S."/>
            <person name="Calhoun S."/>
            <person name="Haridas S."/>
            <person name="Kuo A."/>
            <person name="Mondo S."/>
            <person name="Pangilinan J."/>
            <person name="Riley R."/>
            <person name="LaButti K."/>
            <person name="Andreopoulos B."/>
            <person name="Lipzen A."/>
            <person name="Chen C."/>
            <person name="Yan M."/>
            <person name="Daum C."/>
            <person name="Ng V."/>
            <person name="Clum A."/>
            <person name="Steindorff A."/>
            <person name="Ohm R.A."/>
            <person name="Martin F."/>
            <person name="Silar P."/>
            <person name="Natvig D.O."/>
            <person name="Lalanne C."/>
            <person name="Gautier V."/>
            <person name="Ament-Velasquez S.L."/>
            <person name="Kruys A."/>
            <person name="Hutchinson M.I."/>
            <person name="Powell A.J."/>
            <person name="Barry K."/>
            <person name="Miller A.N."/>
            <person name="Grigoriev I.V."/>
            <person name="Debuchy R."/>
            <person name="Gladieux P."/>
            <person name="Hiltunen Thoren M."/>
            <person name="Johannesson H."/>
        </authorList>
    </citation>
    <scope>NUCLEOTIDE SEQUENCE</scope>
    <source>
        <strain evidence="2">PSN293</strain>
    </source>
</reference>
<dbReference type="EMBL" id="MU858087">
    <property type="protein sequence ID" value="KAK4214826.1"/>
    <property type="molecule type" value="Genomic_DNA"/>
</dbReference>
<reference evidence="2" key="2">
    <citation type="submission" date="2023-05" db="EMBL/GenBank/DDBJ databases">
        <authorList>
            <consortium name="Lawrence Berkeley National Laboratory"/>
            <person name="Steindorff A."/>
            <person name="Hensen N."/>
            <person name="Bonometti L."/>
            <person name="Westerberg I."/>
            <person name="Brannstrom I.O."/>
            <person name="Guillou S."/>
            <person name="Cros-Aarteil S."/>
            <person name="Calhoun S."/>
            <person name="Haridas S."/>
            <person name="Kuo A."/>
            <person name="Mondo S."/>
            <person name="Pangilinan J."/>
            <person name="Riley R."/>
            <person name="Labutti K."/>
            <person name="Andreopoulos B."/>
            <person name="Lipzen A."/>
            <person name="Chen C."/>
            <person name="Yanf M."/>
            <person name="Daum C."/>
            <person name="Ng V."/>
            <person name="Clum A."/>
            <person name="Ohm R."/>
            <person name="Martin F."/>
            <person name="Silar P."/>
            <person name="Natvig D."/>
            <person name="Lalanne C."/>
            <person name="Gautier V."/>
            <person name="Ament-Velasquez S.L."/>
            <person name="Kruys A."/>
            <person name="Hutchinson M.I."/>
            <person name="Powell A.J."/>
            <person name="Barry K."/>
            <person name="Miller A.N."/>
            <person name="Grigoriev I.V."/>
            <person name="Debuchy R."/>
            <person name="Gladieux P."/>
            <person name="Thoren M.H."/>
            <person name="Johannesson H."/>
        </authorList>
    </citation>
    <scope>NUCLEOTIDE SEQUENCE</scope>
    <source>
        <strain evidence="2">PSN293</strain>
    </source>
</reference>
<evidence type="ECO:0000313" key="2">
    <source>
        <dbReference type="EMBL" id="KAK4214826.1"/>
    </source>
</evidence>
<feature type="compositionally biased region" description="Pro residues" evidence="1">
    <location>
        <begin position="92"/>
        <end position="107"/>
    </location>
</feature>